<dbReference type="OrthoDB" id="536211at2759"/>
<name>A0A9W9F7Z3_9EURO</name>
<keyword evidence="8" id="KW-1015">Disulfide bond</keyword>
<evidence type="ECO:0000256" key="9">
    <source>
        <dbReference type="SAM" id="MobiDB-lite"/>
    </source>
</evidence>
<evidence type="ECO:0000256" key="3">
    <source>
        <dbReference type="ARBA" id="ARBA00022723"/>
    </source>
</evidence>
<proteinExistence type="inferred from homology"/>
<dbReference type="EMBL" id="JAPQKI010000006">
    <property type="protein sequence ID" value="KAJ5095164.1"/>
    <property type="molecule type" value="Genomic_DNA"/>
</dbReference>
<dbReference type="RefSeq" id="XP_056473314.1">
    <property type="nucleotide sequence ID" value="XM_056619948.1"/>
</dbReference>
<dbReference type="PANTHER" id="PTHR47466:SF1">
    <property type="entry name" value="METALLOPROTEASE MEP1 (AFU_ORTHOLOGUE AFUA_1G07730)-RELATED"/>
    <property type="match status" value="1"/>
</dbReference>
<comment type="similarity">
    <text evidence="1">Belongs to the peptidase M43B family.</text>
</comment>
<feature type="region of interest" description="Disordered" evidence="9">
    <location>
        <begin position="265"/>
        <end position="291"/>
    </location>
</feature>
<evidence type="ECO:0000256" key="4">
    <source>
        <dbReference type="ARBA" id="ARBA00022729"/>
    </source>
</evidence>
<keyword evidence="13" id="KW-1185">Reference proteome</keyword>
<organism evidence="12 13">
    <name type="scientific">Penicillium argentinense</name>
    <dbReference type="NCBI Taxonomy" id="1131581"/>
    <lineage>
        <taxon>Eukaryota</taxon>
        <taxon>Fungi</taxon>
        <taxon>Dikarya</taxon>
        <taxon>Ascomycota</taxon>
        <taxon>Pezizomycotina</taxon>
        <taxon>Eurotiomycetes</taxon>
        <taxon>Eurotiomycetidae</taxon>
        <taxon>Eurotiales</taxon>
        <taxon>Aspergillaceae</taxon>
        <taxon>Penicillium</taxon>
    </lineage>
</organism>
<accession>A0A9W9F7Z3</accession>
<dbReference type="Pfam" id="PF05572">
    <property type="entry name" value="Peptidase_M43"/>
    <property type="match status" value="1"/>
</dbReference>
<evidence type="ECO:0000313" key="12">
    <source>
        <dbReference type="EMBL" id="KAJ5095164.1"/>
    </source>
</evidence>
<keyword evidence="4 10" id="KW-0732">Signal</keyword>
<feature type="signal peptide" evidence="10">
    <location>
        <begin position="1"/>
        <end position="23"/>
    </location>
</feature>
<evidence type="ECO:0000313" key="13">
    <source>
        <dbReference type="Proteomes" id="UP001149074"/>
    </source>
</evidence>
<keyword evidence="6" id="KW-0862">Zinc</keyword>
<dbReference type="InterPro" id="IPR008754">
    <property type="entry name" value="Peptidase_M43"/>
</dbReference>
<evidence type="ECO:0000256" key="6">
    <source>
        <dbReference type="ARBA" id="ARBA00022833"/>
    </source>
</evidence>
<reference evidence="12" key="1">
    <citation type="submission" date="2022-11" db="EMBL/GenBank/DDBJ databases">
        <authorList>
            <person name="Petersen C."/>
        </authorList>
    </citation>
    <scope>NUCLEOTIDE SEQUENCE</scope>
    <source>
        <strain evidence="12">IBT 30761</strain>
    </source>
</reference>
<comment type="caution">
    <text evidence="12">The sequence shown here is derived from an EMBL/GenBank/DDBJ whole genome shotgun (WGS) entry which is preliminary data.</text>
</comment>
<feature type="chain" id="PRO_5040744469" description="Peptidase M43 pregnancy-associated plasma-A domain-containing protein" evidence="10">
    <location>
        <begin position="24"/>
        <end position="335"/>
    </location>
</feature>
<dbReference type="PANTHER" id="PTHR47466">
    <property type="match status" value="1"/>
</dbReference>
<dbReference type="Proteomes" id="UP001149074">
    <property type="component" value="Unassembled WGS sequence"/>
</dbReference>
<gene>
    <name evidence="12" type="ORF">N7532_007455</name>
</gene>
<feature type="domain" description="Peptidase M43 pregnancy-associated plasma-A" evidence="11">
    <location>
        <begin position="242"/>
        <end position="327"/>
    </location>
</feature>
<evidence type="ECO:0000259" key="11">
    <source>
        <dbReference type="Pfam" id="PF05572"/>
    </source>
</evidence>
<dbReference type="CDD" id="cd04275">
    <property type="entry name" value="ZnMc_pappalysin_like"/>
    <property type="match status" value="1"/>
</dbReference>
<keyword evidence="5" id="KW-0378">Hydrolase</keyword>
<dbReference type="GO" id="GO:0046872">
    <property type="term" value="F:metal ion binding"/>
    <property type="evidence" value="ECO:0007669"/>
    <property type="project" value="UniProtKB-KW"/>
</dbReference>
<keyword evidence="3" id="KW-0479">Metal-binding</keyword>
<dbReference type="Gene3D" id="3.40.390.10">
    <property type="entry name" value="Collagenase (Catalytic Domain)"/>
    <property type="match status" value="1"/>
</dbReference>
<sequence>MVCHSFAPLVVLVAVLFFLQAQGSPVVFQKRGICATTDPDPSFLDALQNVRSDETRPDEVGSEARHAPIEIGTWFHVVSSKAQSSEVSDDMINSQPKPVPEDWLGLRRAKEVPQLSILKDAYRDAGITYRLQGVTRSVNDAWSRDEDDIGMKTALRKGSYRTLNVYFQTNLQAAPGQSGRAHVDARAAGLADDLSASVLGFCTLPDPKVNASSPRGDYIKDGCNVLAKTLPGGSLDLYNRGGTTIHEIGHWNGLLHTFQGESCDPSNPGDYISDTPQQSSPTSGCPARRNSCPDLPGDDLVHDFMDYSSDVCYDSFTPGQIKRMRNMWASMREGK</sequence>
<dbReference type="SUPFAM" id="SSF55486">
    <property type="entry name" value="Metalloproteases ('zincins'), catalytic domain"/>
    <property type="match status" value="1"/>
</dbReference>
<dbReference type="AlphaFoldDB" id="A0A9W9F7Z3"/>
<evidence type="ECO:0000256" key="7">
    <source>
        <dbReference type="ARBA" id="ARBA00023049"/>
    </source>
</evidence>
<dbReference type="GO" id="GO:0008237">
    <property type="term" value="F:metallopeptidase activity"/>
    <property type="evidence" value="ECO:0007669"/>
    <property type="project" value="UniProtKB-KW"/>
</dbReference>
<dbReference type="GO" id="GO:0006508">
    <property type="term" value="P:proteolysis"/>
    <property type="evidence" value="ECO:0007669"/>
    <property type="project" value="UniProtKB-KW"/>
</dbReference>
<evidence type="ECO:0000256" key="1">
    <source>
        <dbReference type="ARBA" id="ARBA00008721"/>
    </source>
</evidence>
<feature type="compositionally biased region" description="Polar residues" evidence="9">
    <location>
        <begin position="274"/>
        <end position="283"/>
    </location>
</feature>
<dbReference type="GeneID" id="81358927"/>
<reference evidence="12" key="2">
    <citation type="journal article" date="2023" name="IMA Fungus">
        <title>Comparative genomic study of the Penicillium genus elucidates a diverse pangenome and 15 lateral gene transfer events.</title>
        <authorList>
            <person name="Petersen C."/>
            <person name="Sorensen T."/>
            <person name="Nielsen M.R."/>
            <person name="Sondergaard T.E."/>
            <person name="Sorensen J.L."/>
            <person name="Fitzpatrick D.A."/>
            <person name="Frisvad J.C."/>
            <person name="Nielsen K.L."/>
        </authorList>
    </citation>
    <scope>NUCLEOTIDE SEQUENCE</scope>
    <source>
        <strain evidence="12">IBT 30761</strain>
    </source>
</reference>
<evidence type="ECO:0000256" key="10">
    <source>
        <dbReference type="SAM" id="SignalP"/>
    </source>
</evidence>
<protein>
    <recommendedName>
        <fullName evidence="11">Peptidase M43 pregnancy-associated plasma-A domain-containing protein</fullName>
    </recommendedName>
</protein>
<dbReference type="InterPro" id="IPR024079">
    <property type="entry name" value="MetalloPept_cat_dom_sf"/>
</dbReference>
<keyword evidence="7" id="KW-0482">Metalloprotease</keyword>
<evidence type="ECO:0000256" key="5">
    <source>
        <dbReference type="ARBA" id="ARBA00022801"/>
    </source>
</evidence>
<keyword evidence="2" id="KW-0645">Protease</keyword>
<evidence type="ECO:0000256" key="2">
    <source>
        <dbReference type="ARBA" id="ARBA00022670"/>
    </source>
</evidence>
<evidence type="ECO:0000256" key="8">
    <source>
        <dbReference type="ARBA" id="ARBA00023157"/>
    </source>
</evidence>